<dbReference type="AlphaFoldDB" id="A0A2C9LJE0"/>
<sequence>MEDCDKNPGHKQFIPVDKFTIDHLPEGHRDKDLFAMIGAGAELTVRISVTMISPDRPDVWPRTKVPYPLFNMKDSGNILRTGSGRVLEVENKSEEECLCGDCRWSNKPSLDWWEVKVLTAASLVFDYIEAQYLTIILFYDRTNCPAVILKDVVAVDVNIERDICVLTFATCDKKLGKKLMSLNKHFNDALVKICTKYNEPTGKGGLMFIISHPHGGYKRVSVGHWNDKFKVHSGDKFTYTTSTCPGSTGASVYFLGYDWYVHGGCLKSGLNYNCV</sequence>
<accession>A0A2C9LJE0</accession>
<dbReference type="InterPro" id="IPR009003">
    <property type="entry name" value="Peptidase_S1_PA"/>
</dbReference>
<dbReference type="SUPFAM" id="SSF50494">
    <property type="entry name" value="Trypsin-like serine proteases"/>
    <property type="match status" value="1"/>
</dbReference>
<evidence type="ECO:0000313" key="2">
    <source>
        <dbReference type="Proteomes" id="UP000076420"/>
    </source>
</evidence>
<dbReference type="EnsemblMetazoa" id="BGLB031845-RA">
    <property type="protein sequence ID" value="BGLB031845-PA"/>
    <property type="gene ID" value="BGLB031845"/>
</dbReference>
<name>A0A2C9LJE0_BIOGL</name>
<gene>
    <name evidence="1" type="primary">106065821</name>
</gene>
<dbReference type="VEuPathDB" id="VectorBase:BGLB031845"/>
<reference evidence="1" key="1">
    <citation type="submission" date="2020-05" db="UniProtKB">
        <authorList>
            <consortium name="EnsemblMetazoa"/>
        </authorList>
    </citation>
    <scope>IDENTIFICATION</scope>
    <source>
        <strain evidence="1">BB02</strain>
    </source>
</reference>
<dbReference type="KEGG" id="bgt:106065821"/>
<evidence type="ECO:0000313" key="1">
    <source>
        <dbReference type="EnsemblMetazoa" id="BGLB031845-PA"/>
    </source>
</evidence>
<dbReference type="Proteomes" id="UP000076420">
    <property type="component" value="Unassembled WGS sequence"/>
</dbReference>
<proteinExistence type="predicted"/>
<dbReference type="VEuPathDB" id="VectorBase:BGLAX_037591"/>
<organism evidence="1 2">
    <name type="scientific">Biomphalaria glabrata</name>
    <name type="common">Bloodfluke planorb</name>
    <name type="synonym">Freshwater snail</name>
    <dbReference type="NCBI Taxonomy" id="6526"/>
    <lineage>
        <taxon>Eukaryota</taxon>
        <taxon>Metazoa</taxon>
        <taxon>Spiralia</taxon>
        <taxon>Lophotrochozoa</taxon>
        <taxon>Mollusca</taxon>
        <taxon>Gastropoda</taxon>
        <taxon>Heterobranchia</taxon>
        <taxon>Euthyneura</taxon>
        <taxon>Panpulmonata</taxon>
        <taxon>Hygrophila</taxon>
        <taxon>Lymnaeoidea</taxon>
        <taxon>Planorbidae</taxon>
        <taxon>Biomphalaria</taxon>
    </lineage>
</organism>
<protein>
    <submittedName>
        <fullName evidence="1">Uncharacterized protein</fullName>
    </submittedName>
</protein>